<protein>
    <submittedName>
        <fullName evidence="9">Pseudoazurin</fullName>
    </submittedName>
</protein>
<keyword evidence="5" id="KW-0249">Electron transport</keyword>
<comment type="cofactor">
    <cofactor evidence="7">
        <name>Cu cation</name>
        <dbReference type="ChEBI" id="CHEBI:23378"/>
    </cofactor>
    <text evidence="7">Binds 1 copper ion per subunit.</text>
</comment>
<dbReference type="RefSeq" id="WP_202689463.1">
    <property type="nucleotide sequence ID" value="NZ_JAESVN010000006.1"/>
</dbReference>
<dbReference type="InterPro" id="IPR012745">
    <property type="entry name" value="Pseudoazurin"/>
</dbReference>
<dbReference type="InterPro" id="IPR000923">
    <property type="entry name" value="BlueCu_1"/>
</dbReference>
<dbReference type="AlphaFoldDB" id="A0A8K0Y2N9"/>
<dbReference type="Gene3D" id="2.60.40.420">
    <property type="entry name" value="Cupredoxins - blue copper proteins"/>
    <property type="match status" value="1"/>
</dbReference>
<feature type="binding site" evidence="7">
    <location>
        <position position="59"/>
    </location>
    <ligand>
        <name>Cu cation</name>
        <dbReference type="ChEBI" id="CHEBI:23378"/>
    </ligand>
</feature>
<dbReference type="Proteomes" id="UP000648908">
    <property type="component" value="Unassembled WGS sequence"/>
</dbReference>
<proteinExistence type="predicted"/>
<feature type="binding site" evidence="7">
    <location>
        <position position="105"/>
    </location>
    <ligand>
        <name>Cu cation</name>
        <dbReference type="ChEBI" id="CHEBI:23378"/>
    </ligand>
</feature>
<gene>
    <name evidence="9" type="ORF">JL811_14765</name>
</gene>
<evidence type="ECO:0000256" key="4">
    <source>
        <dbReference type="ARBA" id="ARBA00022764"/>
    </source>
</evidence>
<dbReference type="EMBL" id="JAESVN010000006">
    <property type="protein sequence ID" value="MBL4918484.1"/>
    <property type="molecule type" value="Genomic_DNA"/>
</dbReference>
<dbReference type="InterPro" id="IPR001235">
    <property type="entry name" value="Copper_blue_Plastocyanin"/>
</dbReference>
<evidence type="ECO:0000313" key="10">
    <source>
        <dbReference type="Proteomes" id="UP000648908"/>
    </source>
</evidence>
<evidence type="ECO:0000259" key="8">
    <source>
        <dbReference type="Pfam" id="PF00127"/>
    </source>
</evidence>
<evidence type="ECO:0000256" key="5">
    <source>
        <dbReference type="ARBA" id="ARBA00022982"/>
    </source>
</evidence>
<comment type="subcellular location">
    <subcellularLocation>
        <location evidence="1">Periplasm</location>
    </subcellularLocation>
</comment>
<dbReference type="PRINTS" id="PR00156">
    <property type="entry name" value="COPPERBLUE"/>
</dbReference>
<dbReference type="GO" id="GO:0005507">
    <property type="term" value="F:copper ion binding"/>
    <property type="evidence" value="ECO:0007669"/>
    <property type="project" value="InterPro"/>
</dbReference>
<evidence type="ECO:0000256" key="6">
    <source>
        <dbReference type="ARBA" id="ARBA00023008"/>
    </source>
</evidence>
<feature type="binding site" evidence="7">
    <location>
        <position position="97"/>
    </location>
    <ligand>
        <name>Cu cation</name>
        <dbReference type="ChEBI" id="CHEBI:23378"/>
    </ligand>
</feature>
<dbReference type="CDD" id="cd04218">
    <property type="entry name" value="Pseudoazurin"/>
    <property type="match status" value="1"/>
</dbReference>
<dbReference type="GO" id="GO:0042597">
    <property type="term" value="C:periplasmic space"/>
    <property type="evidence" value="ECO:0007669"/>
    <property type="project" value="UniProtKB-SubCell"/>
</dbReference>
<comment type="caution">
    <text evidence="9">The sequence shown here is derived from an EMBL/GenBank/DDBJ whole genome shotgun (WGS) entry which is preliminary data.</text>
</comment>
<name>A0A8K0Y2N9_9RHOB</name>
<dbReference type="GO" id="GO:0009055">
    <property type="term" value="F:electron transfer activity"/>
    <property type="evidence" value="ECO:0007669"/>
    <property type="project" value="InterPro"/>
</dbReference>
<organism evidence="9 10">
    <name type="scientific">Szabonella alba</name>
    <dbReference type="NCBI Taxonomy" id="2804194"/>
    <lineage>
        <taxon>Bacteria</taxon>
        <taxon>Pseudomonadati</taxon>
        <taxon>Pseudomonadota</taxon>
        <taxon>Alphaproteobacteria</taxon>
        <taxon>Rhodobacterales</taxon>
        <taxon>Paracoccaceae</taxon>
        <taxon>Szabonella</taxon>
    </lineage>
</organism>
<dbReference type="InterPro" id="IPR002386">
    <property type="entry name" value="Amicyanin/Pseudoazurin"/>
</dbReference>
<accession>A0A8K0Y2N9</accession>
<evidence type="ECO:0000256" key="7">
    <source>
        <dbReference type="PIRSR" id="PIRSR602386-1"/>
    </source>
</evidence>
<dbReference type="InterPro" id="IPR008972">
    <property type="entry name" value="Cupredoxin"/>
</dbReference>
<keyword evidence="2" id="KW-0813">Transport</keyword>
<dbReference type="Pfam" id="PF00127">
    <property type="entry name" value="Copper-bind"/>
    <property type="match status" value="1"/>
</dbReference>
<evidence type="ECO:0000256" key="2">
    <source>
        <dbReference type="ARBA" id="ARBA00022448"/>
    </source>
</evidence>
<keyword evidence="4" id="KW-0574">Periplasm</keyword>
<evidence type="ECO:0000256" key="3">
    <source>
        <dbReference type="ARBA" id="ARBA00022723"/>
    </source>
</evidence>
<keyword evidence="10" id="KW-1185">Reference proteome</keyword>
<feature type="binding site" evidence="7">
    <location>
        <position position="100"/>
    </location>
    <ligand>
        <name>Cu cation</name>
        <dbReference type="ChEBI" id="CHEBI:23378"/>
    </ligand>
</feature>
<reference evidence="9" key="1">
    <citation type="submission" date="2021-01" db="EMBL/GenBank/DDBJ databases">
        <title>Tabrizicola alba sp. nov. a motile alkaliphilic bacterium isolated from a soda lake.</title>
        <authorList>
            <person name="Szuroczki S."/>
            <person name="Abbaszade G."/>
            <person name="Schumann P."/>
            <person name="Toth E."/>
        </authorList>
    </citation>
    <scope>NUCLEOTIDE SEQUENCE</scope>
    <source>
        <strain evidence="9">DMG-N-6</strain>
    </source>
</reference>
<dbReference type="PRINTS" id="PR00155">
    <property type="entry name" value="AMICYANIN"/>
</dbReference>
<evidence type="ECO:0000256" key="1">
    <source>
        <dbReference type="ARBA" id="ARBA00004418"/>
    </source>
</evidence>
<keyword evidence="3 7" id="KW-0479">Metal-binding</keyword>
<feature type="domain" description="Blue (type 1) copper" evidence="8">
    <location>
        <begin position="25"/>
        <end position="111"/>
    </location>
</feature>
<dbReference type="SUPFAM" id="SSF49503">
    <property type="entry name" value="Cupredoxins"/>
    <property type="match status" value="1"/>
</dbReference>
<keyword evidence="6 7" id="KW-0186">Copper</keyword>
<evidence type="ECO:0000313" key="9">
    <source>
        <dbReference type="EMBL" id="MBL4918484.1"/>
    </source>
</evidence>
<sequence length="148" mass="15879">MLPILLLSVLTFAATPVMTETHIVKMLNGNHLGGMVYKPEFLTIAPGDTVRFEATQRGHNAASIDGFMPEGATPFLGSINEEIEITLTTGGFYGIKCSPHYEMGMVMLIRVGEAGLDKAELPADMPPDVEQRFAAILERAGEAAGEAE</sequence>